<dbReference type="Proteomes" id="UP000064715">
    <property type="component" value="Unassembled WGS sequence"/>
</dbReference>
<evidence type="ECO:0000256" key="3">
    <source>
        <dbReference type="RuleBase" id="RU000363"/>
    </source>
</evidence>
<organism evidence="5 6">
    <name type="scientific">Enterobacter genomosp. O</name>
    <dbReference type="NCBI Taxonomy" id="2364150"/>
    <lineage>
        <taxon>Bacteria</taxon>
        <taxon>Pseudomonadati</taxon>
        <taxon>Pseudomonadota</taxon>
        <taxon>Gammaproteobacteria</taxon>
        <taxon>Enterobacterales</taxon>
        <taxon>Enterobacteriaceae</taxon>
        <taxon>Enterobacter</taxon>
        <taxon>Enterobacter cloacae complex</taxon>
        <taxon>Enterobacter cloacae complex clade O</taxon>
    </lineage>
</organism>
<evidence type="ECO:0000313" key="6">
    <source>
        <dbReference type="Proteomes" id="UP000064715"/>
    </source>
</evidence>
<dbReference type="EMBL" id="LRCR01000009">
    <property type="protein sequence ID" value="KUQ84925.1"/>
    <property type="molecule type" value="Genomic_DNA"/>
</dbReference>
<protein>
    <submittedName>
        <fullName evidence="5">Oxidoreductase</fullName>
    </submittedName>
</protein>
<evidence type="ECO:0000313" key="5">
    <source>
        <dbReference type="EMBL" id="KUQ84925.1"/>
    </source>
</evidence>
<dbReference type="PANTHER" id="PTHR43115">
    <property type="entry name" value="DEHYDROGENASE/REDUCTASE SDR FAMILY MEMBER 11"/>
    <property type="match status" value="1"/>
</dbReference>
<accession>A0A0X4ET71</accession>
<sequence>MNNSANKVVVITGASSGIGEAIALHLANNAYSLVLVARRQDKINALVDRIIQQGGKAIAVKADVTRQEEVQRAIEAAIAAYQRVDVLINNAGFMAIAPLSALKTDEWDKMIDTNLKGVLYGVAAALPVFQRQGSGHFINVASVAGIKVLAPGGVVYSATKFAVRALSEGLRLEAGKTIRTTLISPGAVESELQFGSSDEESKKFLHEFYKQAISADAIARSVLFAIEQPGDVDINEIVVRPTQEEF</sequence>
<comment type="similarity">
    <text evidence="1 3">Belongs to the short-chain dehydrogenases/reductases (SDR) family.</text>
</comment>
<reference evidence="6" key="1">
    <citation type="submission" date="2016-01" db="EMBL/GenBank/DDBJ databases">
        <title>WGS of SAMN04407783.</title>
        <authorList>
            <person name="Adams M."/>
            <person name="Sutton G."/>
            <person name="Nelson K."/>
            <person name="Thaden J."/>
            <person name="Fowler V."/>
            <person name="Mccorrison J."/>
            <person name="Sanka R."/>
            <person name="Brinkac L."/>
            <person name="Nierman W."/>
        </authorList>
    </citation>
    <scope>NUCLEOTIDE SEQUENCE [LARGE SCALE GENOMIC DNA]</scope>
    <source>
        <strain evidence="6">GN04363</strain>
    </source>
</reference>
<dbReference type="RefSeq" id="WP_059310766.1">
    <property type="nucleotide sequence ID" value="NZ_LRCR01000009.1"/>
</dbReference>
<dbReference type="PRINTS" id="PR00080">
    <property type="entry name" value="SDRFAMILY"/>
</dbReference>
<dbReference type="PRINTS" id="PR00081">
    <property type="entry name" value="GDHRDH"/>
</dbReference>
<keyword evidence="2" id="KW-0560">Oxidoreductase</keyword>
<dbReference type="PROSITE" id="PS00061">
    <property type="entry name" value="ADH_SHORT"/>
    <property type="match status" value="1"/>
</dbReference>
<gene>
    <name evidence="5" type="ORF">AWI28_13065</name>
</gene>
<dbReference type="InterPro" id="IPR036291">
    <property type="entry name" value="NAD(P)-bd_dom_sf"/>
</dbReference>
<evidence type="ECO:0000259" key="4">
    <source>
        <dbReference type="SMART" id="SM00822"/>
    </source>
</evidence>
<evidence type="ECO:0000256" key="1">
    <source>
        <dbReference type="ARBA" id="ARBA00006484"/>
    </source>
</evidence>
<proteinExistence type="inferred from homology"/>
<dbReference type="FunFam" id="3.40.50.720:FF:000047">
    <property type="entry name" value="NADP-dependent L-serine/L-allo-threonine dehydrogenase"/>
    <property type="match status" value="1"/>
</dbReference>
<dbReference type="PANTHER" id="PTHR43115:SF4">
    <property type="entry name" value="DEHYDROGENASE_REDUCTASE SDR FAMILY MEMBER 11"/>
    <property type="match status" value="1"/>
</dbReference>
<evidence type="ECO:0000256" key="2">
    <source>
        <dbReference type="ARBA" id="ARBA00023002"/>
    </source>
</evidence>
<dbReference type="SMART" id="SM00822">
    <property type="entry name" value="PKS_KR"/>
    <property type="match status" value="1"/>
</dbReference>
<dbReference type="SUPFAM" id="SSF51735">
    <property type="entry name" value="NAD(P)-binding Rossmann-fold domains"/>
    <property type="match status" value="1"/>
</dbReference>
<feature type="domain" description="Ketoreductase" evidence="4">
    <location>
        <begin position="7"/>
        <end position="191"/>
    </location>
</feature>
<dbReference type="InterPro" id="IPR002347">
    <property type="entry name" value="SDR_fam"/>
</dbReference>
<dbReference type="AlphaFoldDB" id="A0A0X4ET71"/>
<dbReference type="InterPro" id="IPR057326">
    <property type="entry name" value="KR_dom"/>
</dbReference>
<name>A0A0X4ET71_9ENTR</name>
<dbReference type="Pfam" id="PF00106">
    <property type="entry name" value="adh_short"/>
    <property type="match status" value="1"/>
</dbReference>
<keyword evidence="6" id="KW-1185">Reference proteome</keyword>
<comment type="caution">
    <text evidence="5">The sequence shown here is derived from an EMBL/GenBank/DDBJ whole genome shotgun (WGS) entry which is preliminary data.</text>
</comment>
<dbReference type="InterPro" id="IPR020904">
    <property type="entry name" value="Sc_DH/Rdtase_CS"/>
</dbReference>
<dbReference type="Gene3D" id="3.40.50.720">
    <property type="entry name" value="NAD(P)-binding Rossmann-like Domain"/>
    <property type="match status" value="1"/>
</dbReference>
<dbReference type="OrthoDB" id="9810734at2"/>
<dbReference type="GO" id="GO:0016616">
    <property type="term" value="F:oxidoreductase activity, acting on the CH-OH group of donors, NAD or NADP as acceptor"/>
    <property type="evidence" value="ECO:0007669"/>
    <property type="project" value="UniProtKB-ARBA"/>
</dbReference>